<dbReference type="EMBL" id="ML119724">
    <property type="protein sequence ID" value="RPA77572.1"/>
    <property type="molecule type" value="Genomic_DNA"/>
</dbReference>
<keyword evidence="2" id="KW-1185">Reference proteome</keyword>
<evidence type="ECO:0000313" key="2">
    <source>
        <dbReference type="Proteomes" id="UP000275078"/>
    </source>
</evidence>
<reference evidence="1 2" key="1">
    <citation type="journal article" date="2018" name="Nat. Ecol. Evol.">
        <title>Pezizomycetes genomes reveal the molecular basis of ectomycorrhizal truffle lifestyle.</title>
        <authorList>
            <person name="Murat C."/>
            <person name="Payen T."/>
            <person name="Noel B."/>
            <person name="Kuo A."/>
            <person name="Morin E."/>
            <person name="Chen J."/>
            <person name="Kohler A."/>
            <person name="Krizsan K."/>
            <person name="Balestrini R."/>
            <person name="Da Silva C."/>
            <person name="Montanini B."/>
            <person name="Hainaut M."/>
            <person name="Levati E."/>
            <person name="Barry K.W."/>
            <person name="Belfiori B."/>
            <person name="Cichocki N."/>
            <person name="Clum A."/>
            <person name="Dockter R.B."/>
            <person name="Fauchery L."/>
            <person name="Guy J."/>
            <person name="Iotti M."/>
            <person name="Le Tacon F."/>
            <person name="Lindquist E.A."/>
            <person name="Lipzen A."/>
            <person name="Malagnac F."/>
            <person name="Mello A."/>
            <person name="Molinier V."/>
            <person name="Miyauchi S."/>
            <person name="Poulain J."/>
            <person name="Riccioni C."/>
            <person name="Rubini A."/>
            <person name="Sitrit Y."/>
            <person name="Splivallo R."/>
            <person name="Traeger S."/>
            <person name="Wang M."/>
            <person name="Zifcakova L."/>
            <person name="Wipf D."/>
            <person name="Zambonelli A."/>
            <person name="Paolocci F."/>
            <person name="Nowrousian M."/>
            <person name="Ottonello S."/>
            <person name="Baldrian P."/>
            <person name="Spatafora J.W."/>
            <person name="Henrissat B."/>
            <person name="Nagy L.G."/>
            <person name="Aury J.M."/>
            <person name="Wincker P."/>
            <person name="Grigoriev I.V."/>
            <person name="Bonfante P."/>
            <person name="Martin F.M."/>
        </authorList>
    </citation>
    <scope>NUCLEOTIDE SEQUENCE [LARGE SCALE GENOMIC DNA]</scope>
    <source>
        <strain evidence="1 2">RN42</strain>
    </source>
</reference>
<dbReference type="Proteomes" id="UP000275078">
    <property type="component" value="Unassembled WGS sequence"/>
</dbReference>
<dbReference type="AlphaFoldDB" id="A0A3N4HUR2"/>
<proteinExistence type="predicted"/>
<sequence>MALPNTTTGPSLLLRLPTEIRLEIYQHCSTFALLQIASTSSLLHSEVNEYPALIRASYGFRSLKTDGDDDKEWKGLEIKHVRQLPDEQEELLWNAQRLITCEKCHSTVHHNPIVAESSAACTVLFYKCTCGWTRKVYFDVGEESVLHDCEEEDCGCFNCWMNGKGSPMAMFESLRSEGFDLRQFVNSLGLGAGLGL</sequence>
<name>A0A3N4HUR2_ASCIM</name>
<evidence type="ECO:0008006" key="3">
    <source>
        <dbReference type="Google" id="ProtNLM"/>
    </source>
</evidence>
<organism evidence="1 2">
    <name type="scientific">Ascobolus immersus RN42</name>
    <dbReference type="NCBI Taxonomy" id="1160509"/>
    <lineage>
        <taxon>Eukaryota</taxon>
        <taxon>Fungi</taxon>
        <taxon>Dikarya</taxon>
        <taxon>Ascomycota</taxon>
        <taxon>Pezizomycotina</taxon>
        <taxon>Pezizomycetes</taxon>
        <taxon>Pezizales</taxon>
        <taxon>Ascobolaceae</taxon>
        <taxon>Ascobolus</taxon>
    </lineage>
</organism>
<gene>
    <name evidence="1" type="ORF">BJ508DRAFT_364376</name>
</gene>
<dbReference type="OrthoDB" id="435188at2759"/>
<evidence type="ECO:0000313" key="1">
    <source>
        <dbReference type="EMBL" id="RPA77572.1"/>
    </source>
</evidence>
<accession>A0A3N4HUR2</accession>
<protein>
    <recommendedName>
        <fullName evidence="3">F-box domain-containing protein</fullName>
    </recommendedName>
</protein>